<evidence type="ECO:0000259" key="1">
    <source>
        <dbReference type="PROSITE" id="PS50930"/>
    </source>
</evidence>
<dbReference type="EMBL" id="SUPL01000001">
    <property type="protein sequence ID" value="TJY37781.1"/>
    <property type="molecule type" value="Genomic_DNA"/>
</dbReference>
<evidence type="ECO:0000313" key="2">
    <source>
        <dbReference type="EMBL" id="TJY37781.1"/>
    </source>
</evidence>
<accession>A0A4U0F053</accession>
<proteinExistence type="predicted"/>
<dbReference type="Pfam" id="PF04397">
    <property type="entry name" value="LytTR"/>
    <property type="match status" value="1"/>
</dbReference>
<name>A0A4U0F053_9FLAO</name>
<dbReference type="Proteomes" id="UP000307657">
    <property type="component" value="Unassembled WGS sequence"/>
</dbReference>
<gene>
    <name evidence="2" type="ORF">E5167_00575</name>
</gene>
<dbReference type="AlphaFoldDB" id="A0A4U0F053"/>
<organism evidence="2 3">
    <name type="scientific">Pontimicrobium aquaticum</name>
    <dbReference type="NCBI Taxonomy" id="2565367"/>
    <lineage>
        <taxon>Bacteria</taxon>
        <taxon>Pseudomonadati</taxon>
        <taxon>Bacteroidota</taxon>
        <taxon>Flavobacteriia</taxon>
        <taxon>Flavobacteriales</taxon>
        <taxon>Flavobacteriaceae</taxon>
        <taxon>Pontimicrobium</taxon>
    </lineage>
</organism>
<keyword evidence="3" id="KW-1185">Reference proteome</keyword>
<dbReference type="OrthoDB" id="800024at2"/>
<dbReference type="GO" id="GO:0003677">
    <property type="term" value="F:DNA binding"/>
    <property type="evidence" value="ECO:0007669"/>
    <property type="project" value="InterPro"/>
</dbReference>
<evidence type="ECO:0000313" key="3">
    <source>
        <dbReference type="Proteomes" id="UP000307657"/>
    </source>
</evidence>
<comment type="caution">
    <text evidence="2">The sequence shown here is derived from an EMBL/GenBank/DDBJ whole genome shotgun (WGS) entry which is preliminary data.</text>
</comment>
<reference evidence="2 3" key="1">
    <citation type="submission" date="2019-04" db="EMBL/GenBank/DDBJ databases">
        <title>Lacinutrix sp. nov., isolated from marine water.</title>
        <authorList>
            <person name="Kim W."/>
        </authorList>
    </citation>
    <scope>NUCLEOTIDE SEQUENCE [LARGE SCALE GENOMIC DNA]</scope>
    <source>
        <strain evidence="2 3">CAU 1491</strain>
    </source>
</reference>
<feature type="domain" description="HTH LytTR-type" evidence="1">
    <location>
        <begin position="1"/>
        <end position="53"/>
    </location>
</feature>
<sequence length="53" mass="6301">MNKLYNLVDKAQFIRVNRSIVINKIYIKKCMYIKNNEYSFKSKNGDTLLSSRP</sequence>
<dbReference type="Gene3D" id="2.40.50.1020">
    <property type="entry name" value="LytTr DNA-binding domain"/>
    <property type="match status" value="1"/>
</dbReference>
<dbReference type="InterPro" id="IPR007492">
    <property type="entry name" value="LytTR_DNA-bd_dom"/>
</dbReference>
<dbReference type="PROSITE" id="PS50930">
    <property type="entry name" value="HTH_LYTTR"/>
    <property type="match status" value="1"/>
</dbReference>
<protein>
    <recommendedName>
        <fullName evidence="1">HTH LytTR-type domain-containing protein</fullName>
    </recommendedName>
</protein>